<sequence>MDLLGRKIVVTAGGTREPIDPVRFVGNRSSGKMGFALAEAACERGAQVTLITTVLPPKYEGYGQVCEVETTMEMRKTVLSACKSADVLLMAAAVADYRIAEPRTHKIKKDGENLKLEFVKNADFLLELPDTFIKIGFAAETENILKNARDKLKHKRLSFICANDVSSSDAGFGVDTNRITILYPSGKKEALPLMRKIEVAHEILHRVVELLDGTENRNDYKS</sequence>
<dbReference type="EMBL" id="CP029803">
    <property type="protein sequence ID" value="AWT60110.1"/>
    <property type="molecule type" value="Genomic_DNA"/>
</dbReference>
<name>A0A2Z4AM23_9BACT</name>
<dbReference type="Proteomes" id="UP000247465">
    <property type="component" value="Chromosome"/>
</dbReference>
<evidence type="ECO:0000259" key="1">
    <source>
        <dbReference type="Pfam" id="PF04127"/>
    </source>
</evidence>
<dbReference type="Pfam" id="PF04127">
    <property type="entry name" value="DFP"/>
    <property type="match status" value="1"/>
</dbReference>
<dbReference type="GO" id="GO:0015937">
    <property type="term" value="P:coenzyme A biosynthetic process"/>
    <property type="evidence" value="ECO:0007669"/>
    <property type="project" value="UniProtKB-ARBA"/>
</dbReference>
<dbReference type="GO" id="GO:0003824">
    <property type="term" value="F:catalytic activity"/>
    <property type="evidence" value="ECO:0007669"/>
    <property type="project" value="UniProtKB-ARBA"/>
</dbReference>
<dbReference type="InterPro" id="IPR035929">
    <property type="entry name" value="CoaB-like_sf"/>
</dbReference>
<accession>A0A2Z4AM23</accession>
<feature type="domain" description="DNA/pantothenate metabolism flavoprotein C-terminal" evidence="1">
    <location>
        <begin position="4"/>
        <end position="209"/>
    </location>
</feature>
<gene>
    <name evidence="2" type="primary">coaBC_2</name>
    <name evidence="2" type="ORF">DF168_01311</name>
</gene>
<dbReference type="Gene3D" id="3.40.50.10300">
    <property type="entry name" value="CoaB-like"/>
    <property type="match status" value="1"/>
</dbReference>
<dbReference type="KEGG" id="mtar:DF168_01311"/>
<dbReference type="SUPFAM" id="SSF102645">
    <property type="entry name" value="CoaB-like"/>
    <property type="match status" value="1"/>
</dbReference>
<proteinExistence type="predicted"/>
<dbReference type="InterPro" id="IPR007085">
    <property type="entry name" value="DNA/pantothenate-metab_flavo_C"/>
</dbReference>
<evidence type="ECO:0000313" key="2">
    <source>
        <dbReference type="EMBL" id="AWT60110.1"/>
    </source>
</evidence>
<protein>
    <submittedName>
        <fullName evidence="2">Coenzyme A biosynthesis bifunctional protein CoaBC</fullName>
    </submittedName>
</protein>
<dbReference type="AlphaFoldDB" id="A0A2Z4AM23"/>
<organism evidence="2 3">
    <name type="scientific">Candidatus Moanibacter tarae</name>
    <dbReference type="NCBI Taxonomy" id="2200854"/>
    <lineage>
        <taxon>Bacteria</taxon>
        <taxon>Pseudomonadati</taxon>
        <taxon>Verrucomicrobiota</taxon>
        <taxon>Opitutia</taxon>
        <taxon>Puniceicoccales</taxon>
        <taxon>Puniceicoccales incertae sedis</taxon>
        <taxon>Candidatus Moanibacter</taxon>
    </lineage>
</organism>
<evidence type="ECO:0000313" key="3">
    <source>
        <dbReference type="Proteomes" id="UP000247465"/>
    </source>
</evidence>
<reference evidence="2 3" key="1">
    <citation type="submission" date="2018-06" db="EMBL/GenBank/DDBJ databases">
        <title>Draft Genome Sequence of a Novel Marine Bacterium Related to the Verrucomicrobia.</title>
        <authorList>
            <person name="Vosseberg J."/>
            <person name="Martijn J."/>
            <person name="Ettema T.J.G."/>
        </authorList>
    </citation>
    <scope>NUCLEOTIDE SEQUENCE [LARGE SCALE GENOMIC DNA]</scope>
    <source>
        <strain evidence="2">TARA_B100001123</strain>
    </source>
</reference>